<dbReference type="AlphaFoldDB" id="A0AAE3ZCJ4"/>
<dbReference type="Proteomes" id="UP001180845">
    <property type="component" value="Unassembled WGS sequence"/>
</dbReference>
<comment type="caution">
    <text evidence="1">The sequence shown here is derived from an EMBL/GenBank/DDBJ whole genome shotgun (WGS) entry which is preliminary data.</text>
</comment>
<proteinExistence type="predicted"/>
<accession>A0AAE3ZCJ4</accession>
<gene>
    <name evidence="1" type="ORF">JOF55_002598</name>
</gene>
<evidence type="ECO:0008006" key="3">
    <source>
        <dbReference type="Google" id="ProtNLM"/>
    </source>
</evidence>
<dbReference type="PANTHER" id="PTHR31360:SF0">
    <property type="entry name" value="OIL BODY-ASSOCIATED PROTEIN 1B"/>
    <property type="match status" value="1"/>
</dbReference>
<evidence type="ECO:0000313" key="1">
    <source>
        <dbReference type="EMBL" id="MDR7302417.1"/>
    </source>
</evidence>
<keyword evidence="2" id="KW-1185">Reference proteome</keyword>
<organism evidence="1 2">
    <name type="scientific">Haloactinomyces albus</name>
    <dbReference type="NCBI Taxonomy" id="1352928"/>
    <lineage>
        <taxon>Bacteria</taxon>
        <taxon>Bacillati</taxon>
        <taxon>Actinomycetota</taxon>
        <taxon>Actinomycetes</taxon>
        <taxon>Actinopolysporales</taxon>
        <taxon>Actinopolysporaceae</taxon>
        <taxon>Haloactinomyces</taxon>
    </lineage>
</organism>
<dbReference type="PANTHER" id="PTHR31360">
    <property type="match status" value="1"/>
</dbReference>
<dbReference type="Pfam" id="PF06884">
    <property type="entry name" value="DUF1264"/>
    <property type="match status" value="1"/>
</dbReference>
<dbReference type="RefSeq" id="WP_310273936.1">
    <property type="nucleotide sequence ID" value="NZ_JAVDXW010000001.1"/>
</dbReference>
<reference evidence="1" key="1">
    <citation type="submission" date="2023-07" db="EMBL/GenBank/DDBJ databases">
        <title>Sequencing the genomes of 1000 actinobacteria strains.</title>
        <authorList>
            <person name="Klenk H.-P."/>
        </authorList>
    </citation>
    <scope>NUCLEOTIDE SEQUENCE</scope>
    <source>
        <strain evidence="1">DSM 45977</strain>
    </source>
</reference>
<name>A0AAE3ZCJ4_9ACTN</name>
<dbReference type="InterPro" id="IPR010686">
    <property type="entry name" value="OBAP-like"/>
</dbReference>
<protein>
    <recommendedName>
        <fullName evidence="3">DUF1264 domain-containing protein</fullName>
    </recommendedName>
</protein>
<sequence>MAANPTITERHVPIRPAGQGKGAWLASLETGAELLQTAAPLKDFDVYVVGFHCVKGEPDNQMEAHHYCRVVNDDLLQCVLFDGNTREANLIGIEYIISESLFDSLPGDERGYWHPHNYEILSGQLVAPGLPDVAEKAFFKQLMNSYGKTWHTWHTGRHDGGPGAALPLGDPKLMWSFNRDGECHESLKTDRDQAMGLDVARKHAERQSFVELAHPQHGVDAMADDFERTTPLPGVVDIHRAGTATEGKPAAGR</sequence>
<evidence type="ECO:0000313" key="2">
    <source>
        <dbReference type="Proteomes" id="UP001180845"/>
    </source>
</evidence>
<dbReference type="EMBL" id="JAVDXW010000001">
    <property type="protein sequence ID" value="MDR7302417.1"/>
    <property type="molecule type" value="Genomic_DNA"/>
</dbReference>